<dbReference type="RefSeq" id="WP_265962497.1">
    <property type="nucleotide sequence ID" value="NZ_JAPEVI010000003.1"/>
</dbReference>
<comment type="cofactor">
    <cofactor evidence="2 9">
        <name>NAD(+)</name>
        <dbReference type="ChEBI" id="CHEBI:57540"/>
    </cofactor>
</comment>
<dbReference type="Gene3D" id="3.90.25.10">
    <property type="entry name" value="UDP-galactose 4-epimerase, domain 1"/>
    <property type="match status" value="1"/>
</dbReference>
<reference evidence="11 12" key="1">
    <citation type="journal article" date="2016" name="Int. J. Syst. Evol. Microbiol.">
        <title>Labrenzia salina sp. nov., isolated from the rhizosphere of the halophyte Arthrocnemum macrostachyum.</title>
        <authorList>
            <person name="Camacho M."/>
            <person name="Redondo-Gomez S."/>
            <person name="Rodriguez-Llorente I."/>
            <person name="Rohde M."/>
            <person name="Sproer C."/>
            <person name="Schumann P."/>
            <person name="Klenk H.P."/>
            <person name="Montero-Calasanz M.D.C."/>
        </authorList>
    </citation>
    <scope>NUCLEOTIDE SEQUENCE [LARGE SCALE GENOMIC DNA]</scope>
    <source>
        <strain evidence="11 12">DSM 29163</strain>
    </source>
</reference>
<comment type="pathway">
    <text evidence="3 9">Carbohydrate metabolism; galactose metabolism.</text>
</comment>
<dbReference type="SUPFAM" id="SSF51735">
    <property type="entry name" value="NAD(P)-binding Rossmann-fold domains"/>
    <property type="match status" value="1"/>
</dbReference>
<evidence type="ECO:0000256" key="4">
    <source>
        <dbReference type="ARBA" id="ARBA00007637"/>
    </source>
</evidence>
<sequence length="343" mass="37641">MTVLITGGAGYIGSHCCVAFLQAGHDIVVLDNLSNATSISLDRIAEITGQKVVYEQADIRDQAKLETILKQHRCSAVVHFAGLKAVGESTKVPLAYYDNNVVGTHRLLSAMANCGVKQMIFSSSATVYGEPQFLPLTEDHPTRAVNPYGRTKLIIEDMLRDVAASDPSWGFGILRYFNPVGAHDSGLIGENPLGIPNNLMPFITQVADGRREQLSVFGNDYDTRDGTGVRDYIHVTDLVEGHLRAHEVLASGSAPSNCFAVNLGTGNGYSVLEMVRAFERASNKEIRFSFAPRRDGDVAECYANTELAHKVLNWKAERDLDAMCRDTWNWVCKNPRGYETAVD</sequence>
<dbReference type="PANTHER" id="PTHR43725">
    <property type="entry name" value="UDP-GLUCOSE 4-EPIMERASE"/>
    <property type="match status" value="1"/>
</dbReference>
<comment type="subunit">
    <text evidence="9">Homodimer.</text>
</comment>
<dbReference type="PANTHER" id="PTHR43725:SF47">
    <property type="entry name" value="UDP-GLUCOSE 4-EPIMERASE"/>
    <property type="match status" value="1"/>
</dbReference>
<evidence type="ECO:0000256" key="7">
    <source>
        <dbReference type="ARBA" id="ARBA00023027"/>
    </source>
</evidence>
<dbReference type="EMBL" id="JAPEVI010000003">
    <property type="protein sequence ID" value="MCX2722836.1"/>
    <property type="molecule type" value="Genomic_DNA"/>
</dbReference>
<evidence type="ECO:0000256" key="6">
    <source>
        <dbReference type="ARBA" id="ARBA00018569"/>
    </source>
</evidence>
<proteinExistence type="inferred from homology"/>
<dbReference type="Proteomes" id="UP001300261">
    <property type="component" value="Unassembled WGS sequence"/>
</dbReference>
<evidence type="ECO:0000256" key="3">
    <source>
        <dbReference type="ARBA" id="ARBA00004947"/>
    </source>
</evidence>
<protein>
    <recommendedName>
        <fullName evidence="6 9">UDP-glucose 4-epimerase</fullName>
        <ecNumber evidence="5 9">5.1.3.2</ecNumber>
    </recommendedName>
</protein>
<feature type="domain" description="NAD(P)-binding" evidence="10">
    <location>
        <begin position="4"/>
        <end position="327"/>
    </location>
</feature>
<dbReference type="NCBIfam" id="NF007956">
    <property type="entry name" value="PRK10675.1"/>
    <property type="match status" value="1"/>
</dbReference>
<name>A0ABT3R134_9HYPH</name>
<dbReference type="EC" id="5.1.3.2" evidence="5 9"/>
<organism evidence="11 12">
    <name type="scientific">Roseibium salinum</name>
    <dbReference type="NCBI Taxonomy" id="1604349"/>
    <lineage>
        <taxon>Bacteria</taxon>
        <taxon>Pseudomonadati</taxon>
        <taxon>Pseudomonadota</taxon>
        <taxon>Alphaproteobacteria</taxon>
        <taxon>Hyphomicrobiales</taxon>
        <taxon>Stappiaceae</taxon>
        <taxon>Roseibium</taxon>
    </lineage>
</organism>
<dbReference type="NCBIfam" id="TIGR01179">
    <property type="entry name" value="galE"/>
    <property type="match status" value="1"/>
</dbReference>
<dbReference type="Gene3D" id="3.40.50.720">
    <property type="entry name" value="NAD(P)-binding Rossmann-like Domain"/>
    <property type="match status" value="1"/>
</dbReference>
<dbReference type="InterPro" id="IPR016040">
    <property type="entry name" value="NAD(P)-bd_dom"/>
</dbReference>
<evidence type="ECO:0000256" key="8">
    <source>
        <dbReference type="ARBA" id="ARBA00023235"/>
    </source>
</evidence>
<evidence type="ECO:0000256" key="2">
    <source>
        <dbReference type="ARBA" id="ARBA00001911"/>
    </source>
</evidence>
<evidence type="ECO:0000256" key="5">
    <source>
        <dbReference type="ARBA" id="ARBA00013189"/>
    </source>
</evidence>
<comment type="similarity">
    <text evidence="4 9">Belongs to the NAD(P)-dependent epimerase/dehydratase family.</text>
</comment>
<keyword evidence="9" id="KW-0119">Carbohydrate metabolism</keyword>
<evidence type="ECO:0000256" key="1">
    <source>
        <dbReference type="ARBA" id="ARBA00000083"/>
    </source>
</evidence>
<evidence type="ECO:0000256" key="9">
    <source>
        <dbReference type="RuleBase" id="RU366046"/>
    </source>
</evidence>
<evidence type="ECO:0000313" key="11">
    <source>
        <dbReference type="EMBL" id="MCX2722836.1"/>
    </source>
</evidence>
<dbReference type="CDD" id="cd05247">
    <property type="entry name" value="UDP_G4E_1_SDR_e"/>
    <property type="match status" value="1"/>
</dbReference>
<dbReference type="Pfam" id="PF16363">
    <property type="entry name" value="GDP_Man_Dehyd"/>
    <property type="match status" value="1"/>
</dbReference>
<keyword evidence="8 9" id="KW-0413">Isomerase</keyword>
<evidence type="ECO:0000259" key="10">
    <source>
        <dbReference type="Pfam" id="PF16363"/>
    </source>
</evidence>
<gene>
    <name evidence="11" type="primary">galE</name>
    <name evidence="11" type="ORF">ON753_10675</name>
</gene>
<dbReference type="InterPro" id="IPR036291">
    <property type="entry name" value="NAD(P)-bd_dom_sf"/>
</dbReference>
<comment type="caution">
    <text evidence="11">The sequence shown here is derived from an EMBL/GenBank/DDBJ whole genome shotgun (WGS) entry which is preliminary data.</text>
</comment>
<keyword evidence="7 9" id="KW-0520">NAD</keyword>
<evidence type="ECO:0000313" key="12">
    <source>
        <dbReference type="Proteomes" id="UP001300261"/>
    </source>
</evidence>
<comment type="catalytic activity">
    <reaction evidence="1 9">
        <text>UDP-alpha-D-glucose = UDP-alpha-D-galactose</text>
        <dbReference type="Rhea" id="RHEA:22168"/>
        <dbReference type="ChEBI" id="CHEBI:58885"/>
        <dbReference type="ChEBI" id="CHEBI:66914"/>
        <dbReference type="EC" id="5.1.3.2"/>
    </reaction>
</comment>
<accession>A0ABT3R134</accession>
<dbReference type="InterPro" id="IPR005886">
    <property type="entry name" value="UDP_G4E"/>
</dbReference>
<dbReference type="GO" id="GO:0003978">
    <property type="term" value="F:UDP-glucose 4-epimerase activity"/>
    <property type="evidence" value="ECO:0007669"/>
    <property type="project" value="UniProtKB-EC"/>
</dbReference>
<keyword evidence="12" id="KW-1185">Reference proteome</keyword>